<evidence type="ECO:0000313" key="2">
    <source>
        <dbReference type="Proteomes" id="UP000004277"/>
    </source>
</evidence>
<keyword evidence="2" id="KW-1185">Reference proteome</keyword>
<gene>
    <name evidence="1" type="ORF">MW7_007255</name>
</gene>
<protein>
    <submittedName>
        <fullName evidence="1">Uncharacterized protein</fullName>
    </submittedName>
</protein>
<sequence>MATHESRAKEQRAREATKRFQALGRLPKGRMNKTEQAYSLQLERRKQAGEILEWKFHPMNVRLADRTFYEVDFLVLHGDMRLEIHETKGGFTTDKGQMKIKLCAEAMPYFRFFKATKLPQSKGGGFVLEEF</sequence>
<dbReference type="Proteomes" id="UP000004277">
    <property type="component" value="Unassembled WGS sequence"/>
</dbReference>
<reference evidence="1" key="1">
    <citation type="submission" date="2019-05" db="EMBL/GenBank/DDBJ databases">
        <title>Revised genome assembly of Burkholderiaceae (previously Ralstonia) sp. PBA.</title>
        <authorList>
            <person name="Gan H.M."/>
        </authorList>
    </citation>
    <scope>NUCLEOTIDE SEQUENCE</scope>
    <source>
        <strain evidence="1">PBA</strain>
    </source>
</reference>
<accession>A0ACD3SRS3</accession>
<comment type="caution">
    <text evidence="1">The sequence shown here is derived from an EMBL/GenBank/DDBJ whole genome shotgun (WGS) entry which is preliminary data.</text>
</comment>
<dbReference type="EMBL" id="AKCV02000015">
    <property type="protein sequence ID" value="TMS58945.1"/>
    <property type="molecule type" value="Genomic_DNA"/>
</dbReference>
<name>A0ACD3SRS3_9BURK</name>
<organism evidence="1 2">
    <name type="scientific">Imbroritus primus</name>
    <dbReference type="NCBI Taxonomy" id="3058603"/>
    <lineage>
        <taxon>Bacteria</taxon>
        <taxon>Pseudomonadati</taxon>
        <taxon>Pseudomonadota</taxon>
        <taxon>Betaproteobacteria</taxon>
        <taxon>Burkholderiales</taxon>
        <taxon>Burkholderiaceae</taxon>
        <taxon>Imbroritus</taxon>
    </lineage>
</organism>
<evidence type="ECO:0000313" key="1">
    <source>
        <dbReference type="EMBL" id="TMS58945.1"/>
    </source>
</evidence>
<proteinExistence type="predicted"/>